<dbReference type="AlphaFoldDB" id="A0A2K3KJR4"/>
<accession>A0A2K3KJR4</accession>
<reference evidence="1 2" key="1">
    <citation type="journal article" date="2014" name="Am. J. Bot.">
        <title>Genome assembly and annotation for red clover (Trifolium pratense; Fabaceae).</title>
        <authorList>
            <person name="Istvanek J."/>
            <person name="Jaros M."/>
            <person name="Krenek A."/>
            <person name="Repkova J."/>
        </authorList>
    </citation>
    <scope>NUCLEOTIDE SEQUENCE [LARGE SCALE GENOMIC DNA]</scope>
    <source>
        <strain evidence="2">cv. Tatra</strain>
        <tissue evidence="1">Young leaves</tissue>
    </source>
</reference>
<gene>
    <name evidence="1" type="ORF">L195_g063076</name>
</gene>
<evidence type="ECO:0008006" key="3">
    <source>
        <dbReference type="Google" id="ProtNLM"/>
    </source>
</evidence>
<dbReference type="EMBL" id="ASHM01194320">
    <property type="protein sequence ID" value="PNX66493.1"/>
    <property type="molecule type" value="Genomic_DNA"/>
</dbReference>
<comment type="caution">
    <text evidence="1">The sequence shown here is derived from an EMBL/GenBank/DDBJ whole genome shotgun (WGS) entry which is preliminary data.</text>
</comment>
<reference evidence="1 2" key="2">
    <citation type="journal article" date="2017" name="Front. Plant Sci.">
        <title>Gene Classification and Mining of Molecular Markers Useful in Red Clover (Trifolium pratense) Breeding.</title>
        <authorList>
            <person name="Istvanek J."/>
            <person name="Dluhosova J."/>
            <person name="Dluhos P."/>
            <person name="Patkova L."/>
            <person name="Nedelnik J."/>
            <person name="Repkova J."/>
        </authorList>
    </citation>
    <scope>NUCLEOTIDE SEQUENCE [LARGE SCALE GENOMIC DNA]</scope>
    <source>
        <strain evidence="2">cv. Tatra</strain>
        <tissue evidence="1">Young leaves</tissue>
    </source>
</reference>
<evidence type="ECO:0000313" key="1">
    <source>
        <dbReference type="EMBL" id="PNX66493.1"/>
    </source>
</evidence>
<evidence type="ECO:0000313" key="2">
    <source>
        <dbReference type="Proteomes" id="UP000236291"/>
    </source>
</evidence>
<organism evidence="1 2">
    <name type="scientific">Trifolium pratense</name>
    <name type="common">Red clover</name>
    <dbReference type="NCBI Taxonomy" id="57577"/>
    <lineage>
        <taxon>Eukaryota</taxon>
        <taxon>Viridiplantae</taxon>
        <taxon>Streptophyta</taxon>
        <taxon>Embryophyta</taxon>
        <taxon>Tracheophyta</taxon>
        <taxon>Spermatophyta</taxon>
        <taxon>Magnoliopsida</taxon>
        <taxon>eudicotyledons</taxon>
        <taxon>Gunneridae</taxon>
        <taxon>Pentapetalae</taxon>
        <taxon>rosids</taxon>
        <taxon>fabids</taxon>
        <taxon>Fabales</taxon>
        <taxon>Fabaceae</taxon>
        <taxon>Papilionoideae</taxon>
        <taxon>50 kb inversion clade</taxon>
        <taxon>NPAAA clade</taxon>
        <taxon>Hologalegina</taxon>
        <taxon>IRL clade</taxon>
        <taxon>Trifolieae</taxon>
        <taxon>Trifolium</taxon>
    </lineage>
</organism>
<protein>
    <recommendedName>
        <fullName evidence="3">Chromo domain-containing protein</fullName>
    </recommendedName>
</protein>
<name>A0A2K3KJR4_TRIPR</name>
<proteinExistence type="predicted"/>
<feature type="non-terminal residue" evidence="1">
    <location>
        <position position="39"/>
    </location>
</feature>
<sequence>MVDGVPTRFALVQWDGLLPDDTSWEPWTELKDTYNLEDK</sequence>
<dbReference type="Proteomes" id="UP000236291">
    <property type="component" value="Unassembled WGS sequence"/>
</dbReference>